<dbReference type="Pfam" id="PF12796">
    <property type="entry name" value="Ank_2"/>
    <property type="match status" value="1"/>
</dbReference>
<dbReference type="EMBL" id="CAUEEQ010008418">
    <property type="protein sequence ID" value="CAJ0932325.1"/>
    <property type="molecule type" value="Genomic_DNA"/>
</dbReference>
<feature type="domain" description="Endonuclease/exonuclease/phosphatase" evidence="3">
    <location>
        <begin position="596"/>
        <end position="783"/>
    </location>
</feature>
<comment type="caution">
    <text evidence="4">The sequence shown here is derived from an EMBL/GenBank/DDBJ whole genome shotgun (WGS) entry which is preliminary data.</text>
</comment>
<dbReference type="InterPro" id="IPR036691">
    <property type="entry name" value="Endo/exonu/phosph_ase_sf"/>
</dbReference>
<dbReference type="SMART" id="SM00248">
    <property type="entry name" value="ANK"/>
    <property type="match status" value="4"/>
</dbReference>
<feature type="repeat" description="ANK" evidence="1">
    <location>
        <begin position="535"/>
        <end position="567"/>
    </location>
</feature>
<name>A0ABN9L3J2_9NEOB</name>
<dbReference type="InterPro" id="IPR005135">
    <property type="entry name" value="Endo/exonuclease/phosphatase"/>
</dbReference>
<proteinExistence type="predicted"/>
<accession>A0ABN9L3J2</accession>
<feature type="compositionally biased region" description="Basic and acidic residues" evidence="2">
    <location>
        <begin position="314"/>
        <end position="324"/>
    </location>
</feature>
<dbReference type="PROSITE" id="PS50297">
    <property type="entry name" value="ANK_REP_REGION"/>
    <property type="match status" value="3"/>
</dbReference>
<dbReference type="InterPro" id="IPR002110">
    <property type="entry name" value="Ankyrin_rpt"/>
</dbReference>
<keyword evidence="1" id="KW-0040">ANK repeat</keyword>
<evidence type="ECO:0000313" key="5">
    <source>
        <dbReference type="Proteomes" id="UP001176940"/>
    </source>
</evidence>
<feature type="compositionally biased region" description="Basic and acidic residues" evidence="2">
    <location>
        <begin position="81"/>
        <end position="91"/>
    </location>
</feature>
<keyword evidence="5" id="KW-1185">Reference proteome</keyword>
<feature type="region of interest" description="Disordered" evidence="2">
    <location>
        <begin position="314"/>
        <end position="334"/>
    </location>
</feature>
<feature type="repeat" description="ANK" evidence="1">
    <location>
        <begin position="469"/>
        <end position="501"/>
    </location>
</feature>
<evidence type="ECO:0000259" key="3">
    <source>
        <dbReference type="Pfam" id="PF03372"/>
    </source>
</evidence>
<feature type="repeat" description="ANK" evidence="1">
    <location>
        <begin position="502"/>
        <end position="534"/>
    </location>
</feature>
<dbReference type="InterPro" id="IPR036770">
    <property type="entry name" value="Ankyrin_rpt-contain_sf"/>
</dbReference>
<dbReference type="Gene3D" id="1.25.40.20">
    <property type="entry name" value="Ankyrin repeat-containing domain"/>
    <property type="match status" value="1"/>
</dbReference>
<evidence type="ECO:0000256" key="2">
    <source>
        <dbReference type="SAM" id="MobiDB-lite"/>
    </source>
</evidence>
<gene>
    <name evidence="4" type="ORF">RIMI_LOCUS5035583</name>
</gene>
<dbReference type="Pfam" id="PF00023">
    <property type="entry name" value="Ank"/>
    <property type="match status" value="1"/>
</dbReference>
<dbReference type="Pfam" id="PF03372">
    <property type="entry name" value="Exo_endo_phos"/>
    <property type="match status" value="1"/>
</dbReference>
<dbReference type="SUPFAM" id="SSF56219">
    <property type="entry name" value="DNase I-like"/>
    <property type="match status" value="1"/>
</dbReference>
<dbReference type="PANTHER" id="PTHR33395">
    <property type="entry name" value="TRANSCRIPTASE, PUTATIVE-RELATED-RELATED"/>
    <property type="match status" value="1"/>
</dbReference>
<feature type="region of interest" description="Disordered" evidence="2">
    <location>
        <begin position="111"/>
        <end position="136"/>
    </location>
</feature>
<protein>
    <recommendedName>
        <fullName evidence="3">Endonuclease/exonuclease/phosphatase domain-containing protein</fullName>
    </recommendedName>
</protein>
<organism evidence="4 5">
    <name type="scientific">Ranitomeya imitator</name>
    <name type="common">mimic poison frog</name>
    <dbReference type="NCBI Taxonomy" id="111125"/>
    <lineage>
        <taxon>Eukaryota</taxon>
        <taxon>Metazoa</taxon>
        <taxon>Chordata</taxon>
        <taxon>Craniata</taxon>
        <taxon>Vertebrata</taxon>
        <taxon>Euteleostomi</taxon>
        <taxon>Amphibia</taxon>
        <taxon>Batrachia</taxon>
        <taxon>Anura</taxon>
        <taxon>Neobatrachia</taxon>
        <taxon>Hyloidea</taxon>
        <taxon>Dendrobatidae</taxon>
        <taxon>Dendrobatinae</taxon>
        <taxon>Ranitomeya</taxon>
    </lineage>
</organism>
<dbReference type="PROSITE" id="PS50088">
    <property type="entry name" value="ANK_REPEAT"/>
    <property type="match status" value="3"/>
</dbReference>
<dbReference type="SUPFAM" id="SSF48403">
    <property type="entry name" value="Ankyrin repeat"/>
    <property type="match status" value="1"/>
</dbReference>
<dbReference type="Gene3D" id="3.60.10.10">
    <property type="entry name" value="Endonuclease/exonuclease/phosphatase"/>
    <property type="match status" value="1"/>
</dbReference>
<reference evidence="4" key="1">
    <citation type="submission" date="2023-07" db="EMBL/GenBank/DDBJ databases">
        <authorList>
            <person name="Stuckert A."/>
        </authorList>
    </citation>
    <scope>NUCLEOTIDE SEQUENCE</scope>
</reference>
<sequence length="908" mass="102455">MWSALPRRAFRKPMFNRRRDYKNQDRWANKDFKQKGAFFGNAPSNLKINPARTDLPVGGTMGIQEGICLSPADTTSDSDQEDKGGQSKRDPNCSILAQEAMVFLAESHVNLRPLDPPGGSGSSLPGPLQPPSCEGSTTNCLELERQLLKMRGFSNKGHRKGAGITKGTLSRWIRDAICLAYSSKGENPPEAVRAHSTRAIASSSAERAEVPLEQIFYKTEWVSYNLNDVSALSRHCSMYYGTATQSHSLEIVYKSEIQISFLIVTLVIKDQKTTHDAFTISAEEKEELMESTKKKEESSFDYRLPEDYRMKDMKSTMRDRRSTQDEADSWTYGTSEGDQEVMDPVCHLQDGSGRQTGCWDLCMNQCPHTLMFYCFYIPRYYMGSTSTILCIAGGLDSRPLVVGVGMDLQLEWMTLEDFQRHLDGSDEIIPRDPISNSALKEAVKNGDYLTVKYALKSNEEYNLDQEDSSGMTLVMMAAASGQDDILRLLIKKGAKINASQRNGTTALIHATEKNYLTTVALLLEAGAFVNMQQTTGETALMKACKKGNVDTVRLLIEHGADCNVLTKHQNNALQFAKQSDNMVFELLNGHLQKVYETNKMEELEAEISTGNFDIVGITETWLDESYDWAVNLQGYSLFRKDRKNRRGGGVCLYVKSCLKSTLREDISEGNEDVESIWVEIHGGKNGNKILVGVCYKPPNITETMESLLLKQIDEAATHNEVLVMGDFNYPDINRFLLITKKNYLSQLVQNPTRGAALLDLILSNRPDRITNLQVVGHLGNSDHNIVQFHLSFTRGTCQGVTKTLNFRKAKFDQLRDALNLVDWDNILRNKNTDNKWEMFKNILNRQCKRFIPCGNKRTRNRKNPMWLNKEVRQAINSKKKAFALLKQDGTIEALKNYREKNTLSKKTN</sequence>
<dbReference type="Proteomes" id="UP001176940">
    <property type="component" value="Unassembled WGS sequence"/>
</dbReference>
<dbReference type="PANTHER" id="PTHR33395:SF22">
    <property type="entry name" value="REVERSE TRANSCRIPTASE DOMAIN-CONTAINING PROTEIN"/>
    <property type="match status" value="1"/>
</dbReference>
<evidence type="ECO:0000313" key="4">
    <source>
        <dbReference type="EMBL" id="CAJ0932325.1"/>
    </source>
</evidence>
<evidence type="ECO:0000256" key="1">
    <source>
        <dbReference type="PROSITE-ProRule" id="PRU00023"/>
    </source>
</evidence>
<feature type="region of interest" description="Disordered" evidence="2">
    <location>
        <begin position="67"/>
        <end position="92"/>
    </location>
</feature>